<dbReference type="Gene3D" id="3.40.50.300">
    <property type="entry name" value="P-loop containing nucleotide triphosphate hydrolases"/>
    <property type="match status" value="1"/>
</dbReference>
<keyword evidence="3" id="KW-1185">Reference proteome</keyword>
<accession>A0AAQ3M7Y4</accession>
<dbReference type="AlphaFoldDB" id="A0AAQ3M7Y4"/>
<feature type="compositionally biased region" description="Polar residues" evidence="1">
    <location>
        <begin position="1"/>
        <end position="10"/>
    </location>
</feature>
<protein>
    <submittedName>
        <fullName evidence="2">Uncharacterized protein</fullName>
    </submittedName>
</protein>
<name>A0AAQ3M7Y4_9PEZI</name>
<evidence type="ECO:0000313" key="2">
    <source>
        <dbReference type="EMBL" id="WPH03597.1"/>
    </source>
</evidence>
<dbReference type="InterPro" id="IPR027417">
    <property type="entry name" value="P-loop_NTPase"/>
</dbReference>
<reference evidence="2 3" key="1">
    <citation type="submission" date="2023-11" db="EMBL/GenBank/DDBJ databases">
        <title>An acidophilic fungus is an integral part of prey digestion in a carnivorous sundew plant.</title>
        <authorList>
            <person name="Tsai I.J."/>
        </authorList>
    </citation>
    <scope>NUCLEOTIDE SEQUENCE [LARGE SCALE GENOMIC DNA]</scope>
    <source>
        <strain evidence="2">169a</strain>
    </source>
</reference>
<evidence type="ECO:0000313" key="3">
    <source>
        <dbReference type="Proteomes" id="UP001303373"/>
    </source>
</evidence>
<organism evidence="2 3">
    <name type="scientific">Acrodontium crateriforme</name>
    <dbReference type="NCBI Taxonomy" id="150365"/>
    <lineage>
        <taxon>Eukaryota</taxon>
        <taxon>Fungi</taxon>
        <taxon>Dikarya</taxon>
        <taxon>Ascomycota</taxon>
        <taxon>Pezizomycotina</taxon>
        <taxon>Dothideomycetes</taxon>
        <taxon>Dothideomycetidae</taxon>
        <taxon>Mycosphaerellales</taxon>
        <taxon>Teratosphaeriaceae</taxon>
        <taxon>Acrodontium</taxon>
    </lineage>
</organism>
<gene>
    <name evidence="2" type="ORF">R9X50_00647900</name>
</gene>
<evidence type="ECO:0000256" key="1">
    <source>
        <dbReference type="SAM" id="MobiDB-lite"/>
    </source>
</evidence>
<feature type="region of interest" description="Disordered" evidence="1">
    <location>
        <begin position="1"/>
        <end position="35"/>
    </location>
</feature>
<dbReference type="EMBL" id="CP138590">
    <property type="protein sequence ID" value="WPH03597.1"/>
    <property type="molecule type" value="Genomic_DNA"/>
</dbReference>
<dbReference type="Proteomes" id="UP001303373">
    <property type="component" value="Chromosome 11"/>
</dbReference>
<sequence>MSSNSPSKSTGVKPLVKRPRVEMPENPDLPEPTFDQPIFTKPTQDFLPPTPFTIPENDQIGDFELQNIVTSLPNNPTIEVILIIHDRAPAFDEFYTNICEKLATDFHADHLNIGRYLLSLRDSRNNLEVGDALGLLHPIGLEEYLKQNSMPAVFLMPILLRWFHSRVALGKRRFIISDFVRWLDIAVEFSKKIAMPVSLILFQDGSSSNQRRRYTLGELERVRKDSKLRRGVESYYKRVLLVVPTDEQADEKETYSRLLAAMFEMVLRAR</sequence>
<proteinExistence type="predicted"/>